<dbReference type="SUPFAM" id="SSF47986">
    <property type="entry name" value="DEATH domain"/>
    <property type="match status" value="1"/>
</dbReference>
<dbReference type="GO" id="GO:0070513">
    <property type="term" value="F:death domain binding"/>
    <property type="evidence" value="ECO:0007669"/>
    <property type="project" value="InterPro"/>
</dbReference>
<dbReference type="InterPro" id="IPR011029">
    <property type="entry name" value="DEATH-like_dom_sf"/>
</dbReference>
<dbReference type="Gene3D" id="1.10.533.10">
    <property type="entry name" value="Death Domain, Fas"/>
    <property type="match status" value="1"/>
</dbReference>
<dbReference type="PANTHER" id="PTHR15034">
    <property type="entry name" value="DEATH DOMAIN-CONTAINING PROTEIN CRADD"/>
    <property type="match status" value="1"/>
</dbReference>
<dbReference type="AlphaFoldDB" id="A0AA88Y5G4"/>
<evidence type="ECO:0000313" key="3">
    <source>
        <dbReference type="Proteomes" id="UP001186944"/>
    </source>
</evidence>
<dbReference type="InterPro" id="IPR037939">
    <property type="entry name" value="CRADD"/>
</dbReference>
<dbReference type="EMBL" id="VSWD01000010">
    <property type="protein sequence ID" value="KAK3089866.1"/>
    <property type="molecule type" value="Genomic_DNA"/>
</dbReference>
<dbReference type="PROSITE" id="PS50209">
    <property type="entry name" value="CARD"/>
    <property type="match status" value="1"/>
</dbReference>
<dbReference type="GO" id="GO:0002020">
    <property type="term" value="F:protease binding"/>
    <property type="evidence" value="ECO:0007669"/>
    <property type="project" value="InterPro"/>
</dbReference>
<accession>A0AA88Y5G4</accession>
<evidence type="ECO:0000259" key="1">
    <source>
        <dbReference type="PROSITE" id="PS50209"/>
    </source>
</evidence>
<dbReference type="GO" id="GO:0042981">
    <property type="term" value="P:regulation of apoptotic process"/>
    <property type="evidence" value="ECO:0007669"/>
    <property type="project" value="InterPro"/>
</dbReference>
<dbReference type="Pfam" id="PF00619">
    <property type="entry name" value="CARD"/>
    <property type="match status" value="1"/>
</dbReference>
<keyword evidence="3" id="KW-1185">Reference proteome</keyword>
<dbReference type="PANTHER" id="PTHR15034:SF5">
    <property type="entry name" value="DEATH DOMAIN-CONTAINING PROTEIN CRADD"/>
    <property type="match status" value="1"/>
</dbReference>
<dbReference type="InterPro" id="IPR001315">
    <property type="entry name" value="CARD"/>
</dbReference>
<gene>
    <name evidence="2" type="ORF">FSP39_007196</name>
</gene>
<sequence length="164" mass="19458">MSDPLPVVEEDEYHRIIERNRHKIVKMINVNVFLDPLRTKGILSGDDAEEIQNSPIHITRKSKAGFFLDILQTKGDRGLEVFLEILEYELPQLFEEVTSKTAREPPQDYIKHRESVVMNWVYRLPEFAKDLQRDYDHNKDLRKKLKDMEEILKYAQDNNSFLEV</sequence>
<comment type="caution">
    <text evidence="2">The sequence shown here is derived from an EMBL/GenBank/DDBJ whole genome shotgun (WGS) entry which is preliminary data.</text>
</comment>
<proteinExistence type="predicted"/>
<organism evidence="2 3">
    <name type="scientific">Pinctada imbricata</name>
    <name type="common">Atlantic pearl-oyster</name>
    <name type="synonym">Pinctada martensii</name>
    <dbReference type="NCBI Taxonomy" id="66713"/>
    <lineage>
        <taxon>Eukaryota</taxon>
        <taxon>Metazoa</taxon>
        <taxon>Spiralia</taxon>
        <taxon>Lophotrochozoa</taxon>
        <taxon>Mollusca</taxon>
        <taxon>Bivalvia</taxon>
        <taxon>Autobranchia</taxon>
        <taxon>Pteriomorphia</taxon>
        <taxon>Pterioida</taxon>
        <taxon>Pterioidea</taxon>
        <taxon>Pteriidae</taxon>
        <taxon>Pinctada</taxon>
    </lineage>
</organism>
<protein>
    <recommendedName>
        <fullName evidence="1">CARD domain-containing protein</fullName>
    </recommendedName>
</protein>
<reference evidence="2" key="1">
    <citation type="submission" date="2019-08" db="EMBL/GenBank/DDBJ databases">
        <title>The improved chromosome-level genome for the pearl oyster Pinctada fucata martensii using PacBio sequencing and Hi-C.</title>
        <authorList>
            <person name="Zheng Z."/>
        </authorList>
    </citation>
    <scope>NUCLEOTIDE SEQUENCE</scope>
    <source>
        <strain evidence="2">ZZ-2019</strain>
        <tissue evidence="2">Adductor muscle</tissue>
    </source>
</reference>
<feature type="domain" description="CARD" evidence="1">
    <location>
        <begin position="9"/>
        <end position="101"/>
    </location>
</feature>
<name>A0AA88Y5G4_PINIB</name>
<dbReference type="Proteomes" id="UP001186944">
    <property type="component" value="Unassembled WGS sequence"/>
</dbReference>
<evidence type="ECO:0000313" key="2">
    <source>
        <dbReference type="EMBL" id="KAK3089866.1"/>
    </source>
</evidence>